<evidence type="ECO:0000313" key="1">
    <source>
        <dbReference type="EMBL" id="SDH81987.1"/>
    </source>
</evidence>
<gene>
    <name evidence="1" type="ORF">SAMN04489735_10691</name>
</gene>
<organism evidence="1 2">
    <name type="scientific">Aneurinibacillus thermoaerophilus</name>
    <dbReference type="NCBI Taxonomy" id="143495"/>
    <lineage>
        <taxon>Bacteria</taxon>
        <taxon>Bacillati</taxon>
        <taxon>Bacillota</taxon>
        <taxon>Bacilli</taxon>
        <taxon>Bacillales</taxon>
        <taxon>Paenibacillaceae</taxon>
        <taxon>Aneurinibacillus group</taxon>
        <taxon>Aneurinibacillus</taxon>
    </lineage>
</organism>
<protein>
    <submittedName>
        <fullName evidence="1">Uncharacterized protein</fullName>
    </submittedName>
</protein>
<name>A0A1G8FIN6_ANETH</name>
<sequence length="66" mass="7536">HAPQARGTLYIANLSGLRGEKERAWCGYTQHRDIHGAANLLSKVLYENRIQSLPFEIQKPTYLRIA</sequence>
<reference evidence="1 2" key="1">
    <citation type="submission" date="2016-10" db="EMBL/GenBank/DDBJ databases">
        <authorList>
            <person name="de Groot N.N."/>
        </authorList>
    </citation>
    <scope>NUCLEOTIDE SEQUENCE [LARGE SCALE GENOMIC DNA]</scope>
    <source>
        <strain evidence="1 2">L 420-91</strain>
    </source>
</reference>
<proteinExistence type="predicted"/>
<evidence type="ECO:0000313" key="2">
    <source>
        <dbReference type="Proteomes" id="UP000198956"/>
    </source>
</evidence>
<feature type="non-terminal residue" evidence="1">
    <location>
        <position position="1"/>
    </location>
</feature>
<dbReference type="AlphaFoldDB" id="A0A1G8FIN6"/>
<accession>A0A1G8FIN6</accession>
<dbReference type="EMBL" id="FNDE01000069">
    <property type="protein sequence ID" value="SDH81987.1"/>
    <property type="molecule type" value="Genomic_DNA"/>
</dbReference>
<dbReference type="Proteomes" id="UP000198956">
    <property type="component" value="Unassembled WGS sequence"/>
</dbReference>